<dbReference type="PANTHER" id="PTHR43229:SF3">
    <property type="entry name" value="ABC-TYPE MULTIDRUG TRANSPORT SYSTEM, PERMEASE COMPONENT"/>
    <property type="match status" value="1"/>
</dbReference>
<evidence type="ECO:0000256" key="4">
    <source>
        <dbReference type="ARBA" id="ARBA00023136"/>
    </source>
</evidence>
<reference evidence="7 8" key="1">
    <citation type="submission" date="2021-06" db="EMBL/GenBank/DDBJ databases">
        <authorList>
            <person name="Sun Q."/>
            <person name="Li D."/>
        </authorList>
    </citation>
    <scope>NUCLEOTIDE SEQUENCE [LARGE SCALE GENOMIC DNA]</scope>
    <source>
        <strain evidence="7 8">MSJ-11</strain>
    </source>
</reference>
<keyword evidence="3 5" id="KW-1133">Transmembrane helix</keyword>
<proteinExistence type="inferred from homology"/>
<sequence>MAKTNNENTNTNTNVTWMAFKTMVKRDLVIQARDKWEFVFRVAMLPFILILAYGYILPKIGLVPATFPTQMFSGMVGMSMIVTGIHGTGVPLTMDFNNSREIEDRLMAPVNIKTVAVAKMFVGIIESWIGGLIVLPFSLLLMGDSLELVLNFQSILILIPILLLTSIASATLGLLVGTIIKPMQIAAMFPGFLMPMVFLGAIFFSWSDLAATPIIQKLVLINPLVYVNEALRAVLTPQITHMALQFSILGIIVSILVMGYFGAKRFMRMAKGA</sequence>
<dbReference type="RefSeq" id="WP_216437677.1">
    <property type="nucleotide sequence ID" value="NZ_JAHLQF010000001.1"/>
</dbReference>
<dbReference type="InterPro" id="IPR051784">
    <property type="entry name" value="Nod_factor_ABC_transporter"/>
</dbReference>
<dbReference type="InterPro" id="IPR047817">
    <property type="entry name" value="ABC2_TM_bact-type"/>
</dbReference>
<evidence type="ECO:0000256" key="3">
    <source>
        <dbReference type="ARBA" id="ARBA00022989"/>
    </source>
</evidence>
<feature type="domain" description="ABC transmembrane type-2" evidence="6">
    <location>
        <begin position="37"/>
        <end position="269"/>
    </location>
</feature>
<feature type="transmembrane region" description="Helical" evidence="5">
    <location>
        <begin position="38"/>
        <end position="56"/>
    </location>
</feature>
<dbReference type="PROSITE" id="PS51012">
    <property type="entry name" value="ABC_TM2"/>
    <property type="match status" value="1"/>
</dbReference>
<evidence type="ECO:0000256" key="2">
    <source>
        <dbReference type="ARBA" id="ARBA00022692"/>
    </source>
</evidence>
<keyword evidence="8" id="KW-1185">Reference proteome</keyword>
<accession>A0ABS6EDK7</accession>
<keyword evidence="4 5" id="KW-0472">Membrane</keyword>
<dbReference type="Pfam" id="PF01061">
    <property type="entry name" value="ABC2_membrane"/>
    <property type="match status" value="1"/>
</dbReference>
<dbReference type="InterPro" id="IPR013525">
    <property type="entry name" value="ABC2_TM"/>
</dbReference>
<name>A0ABS6EDK7_9CLOT</name>
<evidence type="ECO:0000259" key="6">
    <source>
        <dbReference type="PROSITE" id="PS51012"/>
    </source>
</evidence>
<comment type="caution">
    <text evidence="7">The sequence shown here is derived from an EMBL/GenBank/DDBJ whole genome shotgun (WGS) entry which is preliminary data.</text>
</comment>
<dbReference type="PANTHER" id="PTHR43229">
    <property type="entry name" value="NODULATION PROTEIN J"/>
    <property type="match status" value="1"/>
</dbReference>
<evidence type="ECO:0000256" key="5">
    <source>
        <dbReference type="RuleBase" id="RU361157"/>
    </source>
</evidence>
<comment type="subcellular location">
    <subcellularLocation>
        <location evidence="5">Cell membrane</location>
        <topology evidence="5">Multi-pass membrane protein</topology>
    </subcellularLocation>
    <subcellularLocation>
        <location evidence="1">Membrane</location>
        <topology evidence="1">Multi-pass membrane protein</topology>
    </subcellularLocation>
</comment>
<keyword evidence="5" id="KW-0813">Transport</keyword>
<protein>
    <recommendedName>
        <fullName evidence="5">Transport permease protein</fullName>
    </recommendedName>
</protein>
<dbReference type="Proteomes" id="UP000726170">
    <property type="component" value="Unassembled WGS sequence"/>
</dbReference>
<feature type="transmembrane region" description="Helical" evidence="5">
    <location>
        <begin position="242"/>
        <end position="263"/>
    </location>
</feature>
<feature type="transmembrane region" description="Helical" evidence="5">
    <location>
        <begin position="187"/>
        <end position="206"/>
    </location>
</feature>
<evidence type="ECO:0000313" key="8">
    <source>
        <dbReference type="Proteomes" id="UP000726170"/>
    </source>
</evidence>
<keyword evidence="5" id="KW-1003">Cell membrane</keyword>
<evidence type="ECO:0000256" key="1">
    <source>
        <dbReference type="ARBA" id="ARBA00004141"/>
    </source>
</evidence>
<keyword evidence="2 5" id="KW-0812">Transmembrane</keyword>
<dbReference type="EMBL" id="JAHLQF010000001">
    <property type="protein sequence ID" value="MBU5483285.1"/>
    <property type="molecule type" value="Genomic_DNA"/>
</dbReference>
<gene>
    <name evidence="7" type="ORF">KQI86_03025</name>
</gene>
<feature type="transmembrane region" description="Helical" evidence="5">
    <location>
        <begin position="155"/>
        <end position="180"/>
    </location>
</feature>
<evidence type="ECO:0000313" key="7">
    <source>
        <dbReference type="EMBL" id="MBU5483285.1"/>
    </source>
</evidence>
<feature type="transmembrane region" description="Helical" evidence="5">
    <location>
        <begin position="76"/>
        <end position="96"/>
    </location>
</feature>
<feature type="transmembrane region" description="Helical" evidence="5">
    <location>
        <begin position="117"/>
        <end position="143"/>
    </location>
</feature>
<organism evidence="7 8">
    <name type="scientific">Clostridium mobile</name>
    <dbReference type="NCBI Taxonomy" id="2841512"/>
    <lineage>
        <taxon>Bacteria</taxon>
        <taxon>Bacillati</taxon>
        <taxon>Bacillota</taxon>
        <taxon>Clostridia</taxon>
        <taxon>Eubacteriales</taxon>
        <taxon>Clostridiaceae</taxon>
        <taxon>Clostridium</taxon>
    </lineage>
</organism>
<comment type="similarity">
    <text evidence="5">Belongs to the ABC-2 integral membrane protein family.</text>
</comment>